<evidence type="ECO:0000259" key="2">
    <source>
        <dbReference type="SMART" id="SM00986"/>
    </source>
</evidence>
<dbReference type="InterPro" id="IPR005122">
    <property type="entry name" value="Uracil-DNA_glycosylase-like"/>
</dbReference>
<organism evidence="3 4">
    <name type="scientific">Bordetella petrii (strain ATCC BAA-461 / DSM 12804 / CCUG 43448 / CIP 107267 / Se-1111R)</name>
    <dbReference type="NCBI Taxonomy" id="340100"/>
    <lineage>
        <taxon>Bacteria</taxon>
        <taxon>Pseudomonadati</taxon>
        <taxon>Pseudomonadota</taxon>
        <taxon>Betaproteobacteria</taxon>
        <taxon>Burkholderiales</taxon>
        <taxon>Alcaligenaceae</taxon>
        <taxon>Bordetella</taxon>
    </lineage>
</organism>
<feature type="domain" description="Uracil-DNA glycosylase-like" evidence="2">
    <location>
        <begin position="5"/>
        <end position="162"/>
    </location>
</feature>
<dbReference type="Gene3D" id="3.40.470.10">
    <property type="entry name" value="Uracil-DNA glycosylase-like domain"/>
    <property type="match status" value="1"/>
</dbReference>
<evidence type="ECO:0000256" key="1">
    <source>
        <dbReference type="SAM" id="MobiDB-lite"/>
    </source>
</evidence>
<sequence>MRGFEPLAAPHARVLVLGSMPGVASLRQQQYYAHPRNAFWPIAAAVFGFDAAAAYAPRVAALTAAGVALWDVLQACERPGSLDADIDPATAEPNDFNTFFRAHPGIERVCFNGGKAAALFRRRVLPHSARARGLQYVDLPSTSPAHAAMSPQAKLAAWRQALDTAYGPGSPDCQGQRGQGSSGGSSSAISASPARSRRS</sequence>
<dbReference type="NCBIfam" id="TIGR04274">
    <property type="entry name" value="hypoxanDNAglyco"/>
    <property type="match status" value="1"/>
</dbReference>
<dbReference type="KEGG" id="bpt:Bpet2913"/>
<dbReference type="SMART" id="SM00986">
    <property type="entry name" value="UDG"/>
    <property type="match status" value="1"/>
</dbReference>
<keyword evidence="4" id="KW-1185">Reference proteome</keyword>
<dbReference type="eggNOG" id="COG3663">
    <property type="taxonomic scope" value="Bacteria"/>
</dbReference>
<reference evidence="3 4" key="1">
    <citation type="journal article" date="2008" name="BMC Genomics">
        <title>The missing link: Bordetella petrii is endowed with both the metabolic versatility of environmental bacteria and virulence traits of pathogenic Bordetellae.</title>
        <authorList>
            <person name="Gross R."/>
            <person name="Guzman C.A."/>
            <person name="Sebaihia M."/>
            <person name="Martins Dos Santos V.A."/>
            <person name="Pieper D.H."/>
            <person name="Koebnik R."/>
            <person name="Lechner M."/>
            <person name="Bartels D."/>
            <person name="Buhrmester J."/>
            <person name="Choudhuri J.V."/>
            <person name="Ebensen T."/>
            <person name="Gaigalat L."/>
            <person name="Herrmann S."/>
            <person name="Khachane A.N."/>
            <person name="Larisch C."/>
            <person name="Link S."/>
            <person name="Linke B."/>
            <person name="Meyer F."/>
            <person name="Mormann S."/>
            <person name="Nakunst D."/>
            <person name="Rueckert C."/>
            <person name="Schneiker-Bekel S."/>
            <person name="Schulze K."/>
            <person name="Vorhoelter F.J."/>
            <person name="Yevsa T."/>
            <person name="Engle J.T."/>
            <person name="Goldman W.E."/>
            <person name="Puehler A."/>
            <person name="Goebel U.B."/>
            <person name="Goesmann A."/>
            <person name="Bloecker H."/>
            <person name="Kaiser O."/>
            <person name="Martinez-Arias R."/>
        </authorList>
    </citation>
    <scope>NUCLEOTIDE SEQUENCE [LARGE SCALE GENOMIC DNA]</scope>
    <source>
        <strain evidence="4">ATCC BAA-461 / DSM 12804 / CCUG 43448 / CIP 107267 / Se-1111R</strain>
    </source>
</reference>
<protein>
    <recommendedName>
        <fullName evidence="2">Uracil-DNA glycosylase-like domain-containing protein</fullName>
    </recommendedName>
</protein>
<gene>
    <name evidence="3" type="ordered locus">Bpet2913</name>
</gene>
<dbReference type="CDD" id="cd10032">
    <property type="entry name" value="UDG-F6_HDG"/>
    <property type="match status" value="1"/>
</dbReference>
<dbReference type="SMART" id="SM00987">
    <property type="entry name" value="UreE_C"/>
    <property type="match status" value="1"/>
</dbReference>
<proteinExistence type="predicted"/>
<dbReference type="Proteomes" id="UP000001225">
    <property type="component" value="Chromosome"/>
</dbReference>
<dbReference type="AlphaFoldDB" id="A9IS47"/>
<dbReference type="EMBL" id="AM902716">
    <property type="protein sequence ID" value="CAP43255.1"/>
    <property type="molecule type" value="Genomic_DNA"/>
</dbReference>
<dbReference type="InterPro" id="IPR036895">
    <property type="entry name" value="Uracil-DNA_glycosylase-like_sf"/>
</dbReference>
<dbReference type="InterPro" id="IPR026353">
    <property type="entry name" value="Hypoxan-DNA_Glyclase"/>
</dbReference>
<dbReference type="Pfam" id="PF03167">
    <property type="entry name" value="UDG"/>
    <property type="match status" value="1"/>
</dbReference>
<dbReference type="SUPFAM" id="SSF52141">
    <property type="entry name" value="Uracil-DNA glycosylase-like"/>
    <property type="match status" value="1"/>
</dbReference>
<evidence type="ECO:0000313" key="3">
    <source>
        <dbReference type="EMBL" id="CAP43255.1"/>
    </source>
</evidence>
<evidence type="ECO:0000313" key="4">
    <source>
        <dbReference type="Proteomes" id="UP000001225"/>
    </source>
</evidence>
<dbReference type="STRING" id="94624.Bpet2913"/>
<feature type="region of interest" description="Disordered" evidence="1">
    <location>
        <begin position="166"/>
        <end position="199"/>
    </location>
</feature>
<feature type="compositionally biased region" description="Low complexity" evidence="1">
    <location>
        <begin position="184"/>
        <end position="199"/>
    </location>
</feature>
<accession>A9IS47</accession>
<name>A9IS47_BORPD</name>